<dbReference type="EMBL" id="SGXF01000001">
    <property type="protein sequence ID" value="RZT01934.1"/>
    <property type="molecule type" value="Genomic_DNA"/>
</dbReference>
<accession>A0A4Q7PM68</accession>
<evidence type="ECO:0000313" key="1">
    <source>
        <dbReference type="EMBL" id="RZT01934.1"/>
    </source>
</evidence>
<sequence length="187" mass="21402">MKKIIIAAACVILFGFAAFFYFTSSSHVLRKSDYKNFVRLKEIETDAMKSLDKQCYFALDQTKTKYTILELTKPSFFRAPVLSPLISEKQLEEASGMIPLSLDGGQYINRYECLIYYLPVGKIDADMELPYHNVSYRTWEFEEGTVLAFLETHRHDGNMSSIENVDCALNKIEKLYPSSSTVIGLFN</sequence>
<proteinExistence type="predicted"/>
<comment type="caution">
    <text evidence="1">The sequence shown here is derived from an EMBL/GenBank/DDBJ whole genome shotgun (WGS) entry which is preliminary data.</text>
</comment>
<evidence type="ECO:0000313" key="2">
    <source>
        <dbReference type="Proteomes" id="UP000292927"/>
    </source>
</evidence>
<dbReference type="Proteomes" id="UP000292927">
    <property type="component" value="Unassembled WGS sequence"/>
</dbReference>
<keyword evidence="2" id="KW-1185">Reference proteome</keyword>
<dbReference type="RefSeq" id="WP_130431875.1">
    <property type="nucleotide sequence ID" value="NZ_SGXF01000001.1"/>
</dbReference>
<reference evidence="1 2" key="1">
    <citation type="submission" date="2019-02" db="EMBL/GenBank/DDBJ databases">
        <title>Genomic Encyclopedia of Type Strains, Phase IV (KMG-IV): sequencing the most valuable type-strain genomes for metagenomic binning, comparative biology and taxonomic classification.</title>
        <authorList>
            <person name="Goeker M."/>
        </authorList>
    </citation>
    <scope>NUCLEOTIDE SEQUENCE [LARGE SCALE GENOMIC DNA]</scope>
    <source>
        <strain evidence="1 2">DSM 29486</strain>
    </source>
</reference>
<gene>
    <name evidence="1" type="ORF">EV209_0034</name>
</gene>
<protein>
    <submittedName>
        <fullName evidence="1">Uncharacterized protein</fullName>
    </submittedName>
</protein>
<dbReference type="AlphaFoldDB" id="A0A4Q7PM68"/>
<name>A0A4Q7PM68_9FIRM</name>
<organism evidence="1 2">
    <name type="scientific">Cuneatibacter caecimuris</name>
    <dbReference type="NCBI Taxonomy" id="1796618"/>
    <lineage>
        <taxon>Bacteria</taxon>
        <taxon>Bacillati</taxon>
        <taxon>Bacillota</taxon>
        <taxon>Clostridia</taxon>
        <taxon>Lachnospirales</taxon>
        <taxon>Lachnospiraceae</taxon>
        <taxon>Cuneatibacter</taxon>
    </lineage>
</organism>